<gene>
    <name evidence="1" type="ORF">IPH26_02280</name>
</gene>
<comment type="caution">
    <text evidence="1">The sequence shown here is derived from an EMBL/GenBank/DDBJ whole genome shotgun (WGS) entry which is preliminary data.</text>
</comment>
<dbReference type="AlphaFoldDB" id="A0A9D7E2Q1"/>
<proteinExistence type="predicted"/>
<accession>A0A9D7E2Q1</accession>
<dbReference type="Proteomes" id="UP000807785">
    <property type="component" value="Unassembled WGS sequence"/>
</dbReference>
<evidence type="ECO:0000313" key="1">
    <source>
        <dbReference type="EMBL" id="MBK6971825.1"/>
    </source>
</evidence>
<organism evidence="1 2">
    <name type="scientific">Candidatus Methylophosphatis roskildensis</name>
    <dbReference type="NCBI Taxonomy" id="2899263"/>
    <lineage>
        <taxon>Bacteria</taxon>
        <taxon>Pseudomonadati</taxon>
        <taxon>Pseudomonadota</taxon>
        <taxon>Betaproteobacteria</taxon>
        <taxon>Nitrosomonadales</taxon>
        <taxon>Sterolibacteriaceae</taxon>
        <taxon>Candidatus Methylophosphatis</taxon>
    </lineage>
</organism>
<evidence type="ECO:0000313" key="2">
    <source>
        <dbReference type="Proteomes" id="UP000807785"/>
    </source>
</evidence>
<protein>
    <submittedName>
        <fullName evidence="1">Uncharacterized protein</fullName>
    </submittedName>
</protein>
<name>A0A9D7E2Q1_9PROT</name>
<dbReference type="EMBL" id="JADJEV010000001">
    <property type="protein sequence ID" value="MBK6971825.1"/>
    <property type="molecule type" value="Genomic_DNA"/>
</dbReference>
<sequence>MFAKASRSHWGIENGLRTPWGFAGQCRTRSGHSARNFSTLRKFVLATLRKEEGSKDGLAAAVPMPTAIKITVSP</sequence>
<reference evidence="1" key="1">
    <citation type="submission" date="2020-10" db="EMBL/GenBank/DDBJ databases">
        <title>Connecting structure to function with the recovery of over 1000 high-quality activated sludge metagenome-assembled genomes encoding full-length rRNA genes using long-read sequencing.</title>
        <authorList>
            <person name="Singleton C.M."/>
            <person name="Petriglieri F."/>
            <person name="Kristensen J.M."/>
            <person name="Kirkegaard R.H."/>
            <person name="Michaelsen T.Y."/>
            <person name="Andersen M.H."/>
            <person name="Karst S.M."/>
            <person name="Dueholm M.S."/>
            <person name="Nielsen P.H."/>
            <person name="Albertsen M."/>
        </authorList>
    </citation>
    <scope>NUCLEOTIDE SEQUENCE</scope>
    <source>
        <strain evidence="1">Bjer_18-Q3-R1-45_BAT3C.347</strain>
    </source>
</reference>